<dbReference type="Gene3D" id="1.10.8.60">
    <property type="match status" value="1"/>
</dbReference>
<dbReference type="PROSITE" id="PS50045">
    <property type="entry name" value="SIGMA54_INTERACT_4"/>
    <property type="match status" value="1"/>
</dbReference>
<evidence type="ECO:0000313" key="9">
    <source>
        <dbReference type="EMBL" id="GFM37036.1"/>
    </source>
</evidence>
<organism evidence="9 10">
    <name type="scientific">Desulfovibrio psychrotolerans</name>
    <dbReference type="NCBI Taxonomy" id="415242"/>
    <lineage>
        <taxon>Bacteria</taxon>
        <taxon>Pseudomonadati</taxon>
        <taxon>Thermodesulfobacteriota</taxon>
        <taxon>Desulfovibrionia</taxon>
        <taxon>Desulfovibrionales</taxon>
        <taxon>Desulfovibrionaceae</taxon>
        <taxon>Desulfovibrio</taxon>
    </lineage>
</organism>
<name>A0A7J0BTI7_9BACT</name>
<dbReference type="InterPro" id="IPR003593">
    <property type="entry name" value="AAA+_ATPase"/>
</dbReference>
<evidence type="ECO:0000256" key="1">
    <source>
        <dbReference type="ARBA" id="ARBA00022741"/>
    </source>
</evidence>
<dbReference type="GO" id="GO:0005524">
    <property type="term" value="F:ATP binding"/>
    <property type="evidence" value="ECO:0007669"/>
    <property type="project" value="UniProtKB-KW"/>
</dbReference>
<dbReference type="Pfam" id="PF25601">
    <property type="entry name" value="AAA_lid_14"/>
    <property type="match status" value="1"/>
</dbReference>
<keyword evidence="7" id="KW-1133">Transmembrane helix</keyword>
<evidence type="ECO:0000256" key="3">
    <source>
        <dbReference type="ARBA" id="ARBA00023015"/>
    </source>
</evidence>
<dbReference type="SUPFAM" id="SSF52540">
    <property type="entry name" value="P-loop containing nucleoside triphosphate hydrolases"/>
    <property type="match status" value="1"/>
</dbReference>
<proteinExistence type="predicted"/>
<keyword evidence="5" id="KW-0804">Transcription</keyword>
<keyword evidence="7" id="KW-0812">Transmembrane</keyword>
<dbReference type="EMBL" id="BLVP01000008">
    <property type="protein sequence ID" value="GFM37036.1"/>
    <property type="molecule type" value="Genomic_DNA"/>
</dbReference>
<dbReference type="InterPro" id="IPR036388">
    <property type="entry name" value="WH-like_DNA-bd_sf"/>
</dbReference>
<dbReference type="SUPFAM" id="SSF46785">
    <property type="entry name" value="Winged helix' DNA-binding domain"/>
    <property type="match status" value="1"/>
</dbReference>
<dbReference type="PROSITE" id="PS00688">
    <property type="entry name" value="SIGMA54_INTERACT_3"/>
    <property type="match status" value="1"/>
</dbReference>
<dbReference type="PANTHER" id="PTHR32071">
    <property type="entry name" value="TRANSCRIPTIONAL REGULATORY PROTEIN"/>
    <property type="match status" value="1"/>
</dbReference>
<keyword evidence="4" id="KW-0238">DNA-binding</keyword>
<evidence type="ECO:0000256" key="5">
    <source>
        <dbReference type="ARBA" id="ARBA00023163"/>
    </source>
</evidence>
<dbReference type="InterPro" id="IPR027417">
    <property type="entry name" value="P-loop_NTPase"/>
</dbReference>
<dbReference type="SMART" id="SM00382">
    <property type="entry name" value="AAA"/>
    <property type="match status" value="1"/>
</dbReference>
<evidence type="ECO:0000256" key="4">
    <source>
        <dbReference type="ARBA" id="ARBA00023125"/>
    </source>
</evidence>
<keyword evidence="1" id="KW-0547">Nucleotide-binding</keyword>
<dbReference type="InterPro" id="IPR058031">
    <property type="entry name" value="AAA_lid_NorR"/>
</dbReference>
<keyword evidence="2" id="KW-0067">ATP-binding</keyword>
<feature type="region of interest" description="Disordered" evidence="6">
    <location>
        <begin position="736"/>
        <end position="770"/>
    </location>
</feature>
<dbReference type="GO" id="GO:0006355">
    <property type="term" value="P:regulation of DNA-templated transcription"/>
    <property type="evidence" value="ECO:0007669"/>
    <property type="project" value="InterPro"/>
</dbReference>
<dbReference type="Gene3D" id="3.40.50.300">
    <property type="entry name" value="P-loop containing nucleotide triphosphate hydrolases"/>
    <property type="match status" value="1"/>
</dbReference>
<dbReference type="RefSeq" id="WP_174409686.1">
    <property type="nucleotide sequence ID" value="NZ_BLVP01000008.1"/>
</dbReference>
<feature type="transmembrane region" description="Helical" evidence="7">
    <location>
        <begin position="371"/>
        <end position="391"/>
    </location>
</feature>
<evidence type="ECO:0000313" key="10">
    <source>
        <dbReference type="Proteomes" id="UP000503820"/>
    </source>
</evidence>
<keyword evidence="3" id="KW-0805">Transcription regulation</keyword>
<gene>
    <name evidence="9" type="ORF">DSM19430T_17200</name>
</gene>
<dbReference type="FunFam" id="3.40.50.300:FF:000006">
    <property type="entry name" value="DNA-binding transcriptional regulator NtrC"/>
    <property type="match status" value="1"/>
</dbReference>
<dbReference type="Pfam" id="PF00158">
    <property type="entry name" value="Sigma54_activat"/>
    <property type="match status" value="1"/>
</dbReference>
<dbReference type="Proteomes" id="UP000503820">
    <property type="component" value="Unassembled WGS sequence"/>
</dbReference>
<evidence type="ECO:0000256" key="2">
    <source>
        <dbReference type="ARBA" id="ARBA00022840"/>
    </source>
</evidence>
<evidence type="ECO:0000256" key="6">
    <source>
        <dbReference type="SAM" id="MobiDB-lite"/>
    </source>
</evidence>
<dbReference type="AlphaFoldDB" id="A0A7J0BTI7"/>
<feature type="domain" description="Sigma-54 factor interaction" evidence="8">
    <location>
        <begin position="484"/>
        <end position="713"/>
    </location>
</feature>
<reference evidence="9 10" key="1">
    <citation type="submission" date="2020-05" db="EMBL/GenBank/DDBJ databases">
        <title>Draft genome sequence of Desulfovibrio psychrotolerans JS1T.</title>
        <authorList>
            <person name="Ueno A."/>
            <person name="Tamazawa S."/>
            <person name="Tamamura S."/>
            <person name="Murakami T."/>
            <person name="Kiyama T."/>
            <person name="Inomata H."/>
            <person name="Amano Y."/>
            <person name="Miyakawa K."/>
            <person name="Tamaki H."/>
            <person name="Naganuma T."/>
            <person name="Kaneko K."/>
        </authorList>
    </citation>
    <scope>NUCLEOTIDE SEQUENCE [LARGE SCALE GENOMIC DNA]</scope>
    <source>
        <strain evidence="9 10">JS1</strain>
    </source>
</reference>
<sequence>MRPSDPKGRLHSTAVSGSKAAPRKLSTRLSLILIPASILILAASGLSTYIASSEFINTATERVSRAHATTTAHALETRMEGYRRELLLAAQMPVSASSMLRHLAEHRAVDGDTVTEFGFIPNHAEEHIVFVAHQGVTIELKPEEVKEVRPNPVLFYGDVKNLKPGEVWLSPFKEVEYPFAHDDAPHARISLTIIRMFTPCMDAAGEVTGYLYMGIDVRKLRNVLSLYDSTKSPVYAFPRNPSVTRYTFFYDAEGWVIFQSESPDTPEAPLSTLGVRAVQKGTLGRPGLPNAFKPLDDETQYWNMVTETGRGERSLFHLDTADKDGSERRRHVVAFSPVRLRLSSSDTPQVVGGVAFVDRSALVESAGNRHLHIMLVIIAAAVACITFLIALTTRLTTRGLMDLASRVSHVREEGRWEEIRLRNDAGYEASLLGDSINAMIATIRKQLEEIRTKDIRIESAALKEPVALSMDEPGQDEDVICPEIIGSGPLMHALKRDIVKAGQVDVDVLIEGETGTGKQLAAEAVHRLSRRAGKPFISINCGELDENLLLDTLFGHVKGAFTDGKTDRRGAFLEADDGTLFLDEIQSASLKVQQALLRAIAMRKVRPLGSDKEMEVNVRLITASNLDLKTLIDQGKFREDLYYRLKVITIQAPPLREHLQNVPQLALHFLKEAEHMAGRTSLSISRGALEALLAYHWPGNIRELKHVIITAAVMAEGKVIQAEQLNLDLPDTPRLASAAAEPRPAQPPVASTVTPPGAEQAAPAVRPLPPDLNRRQIAAYEHVLRTGEITSRELIRLMGGDISKRTASYDIQDLVSRNLLFRVGRGPNTRYVLPESEPDKG</sequence>
<accession>A0A7J0BTI7</accession>
<protein>
    <submittedName>
        <fullName evidence="9">Membrane protein</fullName>
    </submittedName>
</protein>
<dbReference type="InterPro" id="IPR036390">
    <property type="entry name" value="WH_DNA-bd_sf"/>
</dbReference>
<dbReference type="InterPro" id="IPR002078">
    <property type="entry name" value="Sigma_54_int"/>
</dbReference>
<dbReference type="CDD" id="cd00009">
    <property type="entry name" value="AAA"/>
    <property type="match status" value="1"/>
</dbReference>
<dbReference type="GO" id="GO:0003677">
    <property type="term" value="F:DNA binding"/>
    <property type="evidence" value="ECO:0007669"/>
    <property type="project" value="UniProtKB-KW"/>
</dbReference>
<evidence type="ECO:0000259" key="8">
    <source>
        <dbReference type="PROSITE" id="PS50045"/>
    </source>
</evidence>
<comment type="caution">
    <text evidence="9">The sequence shown here is derived from an EMBL/GenBank/DDBJ whole genome shotgun (WGS) entry which is preliminary data.</text>
</comment>
<evidence type="ECO:0000256" key="7">
    <source>
        <dbReference type="SAM" id="Phobius"/>
    </source>
</evidence>
<feature type="transmembrane region" description="Helical" evidence="7">
    <location>
        <begin position="29"/>
        <end position="51"/>
    </location>
</feature>
<keyword evidence="10" id="KW-1185">Reference proteome</keyword>
<dbReference type="InterPro" id="IPR025944">
    <property type="entry name" value="Sigma_54_int_dom_CS"/>
</dbReference>
<keyword evidence="7" id="KW-0472">Membrane</keyword>
<dbReference type="Gene3D" id="1.10.10.10">
    <property type="entry name" value="Winged helix-like DNA-binding domain superfamily/Winged helix DNA-binding domain"/>
    <property type="match status" value="1"/>
</dbReference>